<evidence type="ECO:0000313" key="7">
    <source>
        <dbReference type="Proteomes" id="UP000549343"/>
    </source>
</evidence>
<dbReference type="AlphaFoldDB" id="A0A7W7IFA6"/>
<dbReference type="Gene3D" id="3.30.70.20">
    <property type="match status" value="1"/>
</dbReference>
<gene>
    <name evidence="6" type="ORF">F4557_004455</name>
    <name evidence="5" type="ORF">GCM10009546_37930</name>
</gene>
<dbReference type="Proteomes" id="UP000549343">
    <property type="component" value="Unassembled WGS sequence"/>
</dbReference>
<evidence type="ECO:0000313" key="8">
    <source>
        <dbReference type="Proteomes" id="UP001501427"/>
    </source>
</evidence>
<evidence type="ECO:0000259" key="4">
    <source>
        <dbReference type="PROSITE" id="PS51379"/>
    </source>
</evidence>
<dbReference type="PROSITE" id="PS00198">
    <property type="entry name" value="4FE4S_FER_1"/>
    <property type="match status" value="1"/>
</dbReference>
<reference evidence="6 7" key="3">
    <citation type="submission" date="2020-08" db="EMBL/GenBank/DDBJ databases">
        <title>Sequencing the genomes of 1000 actinobacteria strains.</title>
        <authorList>
            <person name="Klenk H.-P."/>
        </authorList>
    </citation>
    <scope>NUCLEOTIDE SEQUENCE [LARGE SCALE GENOMIC DNA]</scope>
    <source>
        <strain evidence="6 7">DSM 44772</strain>
    </source>
</reference>
<dbReference type="SUPFAM" id="SSF54862">
    <property type="entry name" value="4Fe-4S ferredoxins"/>
    <property type="match status" value="1"/>
</dbReference>
<feature type="domain" description="4Fe-4S ferredoxin-type" evidence="4">
    <location>
        <begin position="62"/>
        <end position="91"/>
    </location>
</feature>
<dbReference type="GO" id="GO:0051536">
    <property type="term" value="F:iron-sulfur cluster binding"/>
    <property type="evidence" value="ECO:0007669"/>
    <property type="project" value="UniProtKB-KW"/>
</dbReference>
<evidence type="ECO:0000256" key="1">
    <source>
        <dbReference type="ARBA" id="ARBA00022723"/>
    </source>
</evidence>
<keyword evidence="8" id="KW-1185">Reference proteome</keyword>
<evidence type="ECO:0000256" key="2">
    <source>
        <dbReference type="ARBA" id="ARBA00023004"/>
    </source>
</evidence>
<proteinExistence type="predicted"/>
<evidence type="ECO:0000313" key="6">
    <source>
        <dbReference type="EMBL" id="MBB4776037.1"/>
    </source>
</evidence>
<dbReference type="EMBL" id="BAAAHD010000032">
    <property type="protein sequence ID" value="GAA0571578.1"/>
    <property type="molecule type" value="Genomic_DNA"/>
</dbReference>
<dbReference type="InterPro" id="IPR017900">
    <property type="entry name" value="4Fe4S_Fe_S_CS"/>
</dbReference>
<reference evidence="5" key="4">
    <citation type="submission" date="2023-12" db="EMBL/GenBank/DDBJ databases">
        <authorList>
            <person name="Sun Q."/>
            <person name="Inoue M."/>
        </authorList>
    </citation>
    <scope>NUCLEOTIDE SEQUENCE</scope>
    <source>
        <strain evidence="5">JCM 10667</strain>
    </source>
</reference>
<keyword evidence="2" id="KW-0408">Iron</keyword>
<dbReference type="EMBL" id="JACHMV010000001">
    <property type="protein sequence ID" value="MBB4776037.1"/>
    <property type="molecule type" value="Genomic_DNA"/>
</dbReference>
<dbReference type="Pfam" id="PF14697">
    <property type="entry name" value="Fer4_21"/>
    <property type="match status" value="1"/>
</dbReference>
<reference evidence="5" key="1">
    <citation type="journal article" date="2014" name="Int. J. Syst. Evol. Microbiol.">
        <title>Complete genome of a new Firmicutes species belonging to the dominant human colonic microbiota ('Ruminococcus bicirculans') reveals two chromosomes and a selective capacity to utilize plant glucans.</title>
        <authorList>
            <consortium name="NISC Comparative Sequencing Program"/>
            <person name="Wegmann U."/>
            <person name="Louis P."/>
            <person name="Goesmann A."/>
            <person name="Henrissat B."/>
            <person name="Duncan S.H."/>
            <person name="Flint H.J."/>
        </authorList>
    </citation>
    <scope>NUCLEOTIDE SEQUENCE</scope>
    <source>
        <strain evidence="5">JCM 10667</strain>
    </source>
</reference>
<evidence type="ECO:0000256" key="3">
    <source>
        <dbReference type="ARBA" id="ARBA00023014"/>
    </source>
</evidence>
<feature type="domain" description="4Fe-4S ferredoxin-type" evidence="4">
    <location>
        <begin position="30"/>
        <end position="60"/>
    </location>
</feature>
<comment type="caution">
    <text evidence="6">The sequence shown here is derived from an EMBL/GenBank/DDBJ whole genome shotgun (WGS) entry which is preliminary data.</text>
</comment>
<dbReference type="PROSITE" id="PS51379">
    <property type="entry name" value="4FE4S_FER_2"/>
    <property type="match status" value="2"/>
</dbReference>
<dbReference type="InterPro" id="IPR017896">
    <property type="entry name" value="4Fe4S_Fe-S-bd"/>
</dbReference>
<name>A0A7W7IFA6_9ACTN</name>
<protein>
    <submittedName>
        <fullName evidence="6">Electron transport complex protein RnfB</fullName>
    </submittedName>
</protein>
<dbReference type="RefSeq" id="WP_184885704.1">
    <property type="nucleotide sequence ID" value="NZ_BAAAHD010000032.1"/>
</dbReference>
<dbReference type="GO" id="GO:0046872">
    <property type="term" value="F:metal ion binding"/>
    <property type="evidence" value="ECO:0007669"/>
    <property type="project" value="UniProtKB-KW"/>
</dbReference>
<keyword evidence="3" id="KW-0411">Iron-sulfur</keyword>
<organism evidence="6 7">
    <name type="scientific">Actinomadura livida</name>
    <dbReference type="NCBI Taxonomy" id="79909"/>
    <lineage>
        <taxon>Bacteria</taxon>
        <taxon>Bacillati</taxon>
        <taxon>Actinomycetota</taxon>
        <taxon>Actinomycetes</taxon>
        <taxon>Streptosporangiales</taxon>
        <taxon>Thermomonosporaceae</taxon>
        <taxon>Actinomadura</taxon>
    </lineage>
</organism>
<dbReference type="Proteomes" id="UP001501427">
    <property type="component" value="Unassembled WGS sequence"/>
</dbReference>
<reference evidence="8" key="2">
    <citation type="journal article" date="2019" name="Int. J. Syst. Evol. Microbiol.">
        <title>The Global Catalogue of Microorganisms (GCM) 10K type strain sequencing project: providing services to taxonomists for standard genome sequencing and annotation.</title>
        <authorList>
            <consortium name="The Broad Institute Genomics Platform"/>
            <consortium name="The Broad Institute Genome Sequencing Center for Infectious Disease"/>
            <person name="Wu L."/>
            <person name="Ma J."/>
        </authorList>
    </citation>
    <scope>NUCLEOTIDE SEQUENCE [LARGE SCALE GENOMIC DNA]</scope>
    <source>
        <strain evidence="8">JCM 10667</strain>
    </source>
</reference>
<sequence length="118" mass="13011">MPWAKETTAVADAGRAERIAQRSRDENWKKAPRRIEASECITCDLCRRNCPPEFGAIFDRGLDVVIVPELCSGCPVCVMVCPVDCIYVDEEWTPTPEQLWDHVGLTAGGGSDDPAHHA</sequence>
<keyword evidence="1" id="KW-0479">Metal-binding</keyword>
<accession>A0A7W7IFA6</accession>
<evidence type="ECO:0000313" key="5">
    <source>
        <dbReference type="EMBL" id="GAA0571578.1"/>
    </source>
</evidence>